<dbReference type="SUPFAM" id="SSF53955">
    <property type="entry name" value="Lysozyme-like"/>
    <property type="match status" value="1"/>
</dbReference>
<dbReference type="AlphaFoldDB" id="A0A6F8PW26"/>
<dbReference type="InterPro" id="IPR023346">
    <property type="entry name" value="Lysozyme-like_dom_sf"/>
</dbReference>
<evidence type="ECO:0000256" key="1">
    <source>
        <dbReference type="SAM" id="SignalP"/>
    </source>
</evidence>
<dbReference type="Proteomes" id="UP000501726">
    <property type="component" value="Chromosome"/>
</dbReference>
<keyword evidence="3" id="KW-1185">Reference proteome</keyword>
<dbReference type="RefSeq" id="WP_173272817.1">
    <property type="nucleotide sequence ID" value="NZ_AP021889.1"/>
</dbReference>
<feature type="chain" id="PRO_5026206779" evidence="1">
    <location>
        <begin position="19"/>
        <end position="161"/>
    </location>
</feature>
<dbReference type="KEGG" id="tse:THMIRHAS_16920"/>
<reference evidence="3" key="1">
    <citation type="submission" date="2019-11" db="EMBL/GenBank/DDBJ databases">
        <title>Isolation and characterization of two novel species in the genus Thiomicrorhabdus.</title>
        <authorList>
            <person name="Mochizuki J."/>
            <person name="Kojima H."/>
            <person name="Fukui M."/>
        </authorList>
    </citation>
    <scope>NUCLEOTIDE SEQUENCE [LARGE SCALE GENOMIC DNA]</scope>
    <source>
        <strain evidence="3">aks77</strain>
    </source>
</reference>
<evidence type="ECO:0000313" key="2">
    <source>
        <dbReference type="EMBL" id="BBP46319.1"/>
    </source>
</evidence>
<dbReference type="EMBL" id="AP021889">
    <property type="protein sequence ID" value="BBP46319.1"/>
    <property type="molecule type" value="Genomic_DNA"/>
</dbReference>
<organism evidence="2 3">
    <name type="scientific">Thiosulfatimonas sediminis</name>
    <dbReference type="NCBI Taxonomy" id="2675054"/>
    <lineage>
        <taxon>Bacteria</taxon>
        <taxon>Pseudomonadati</taxon>
        <taxon>Pseudomonadota</taxon>
        <taxon>Gammaproteobacteria</taxon>
        <taxon>Thiotrichales</taxon>
        <taxon>Piscirickettsiaceae</taxon>
        <taxon>Thiosulfatimonas</taxon>
    </lineage>
</organism>
<feature type="signal peptide" evidence="1">
    <location>
        <begin position="1"/>
        <end position="18"/>
    </location>
</feature>
<keyword evidence="1" id="KW-0732">Signal</keyword>
<accession>A0A6F8PW26</accession>
<protein>
    <submittedName>
        <fullName evidence="2">Uncharacterized protein</fullName>
    </submittedName>
</protein>
<gene>
    <name evidence="2" type="ORF">THMIRHAS_16920</name>
</gene>
<name>A0A6F8PW26_9GAMM</name>
<proteinExistence type="predicted"/>
<sequence>MKAVAFVFFTLFPLISQANFFVEVAERNNLHPLVLYGIAQQESTKPGYGKPWPWTVNFNGQGMWFESKIEAMEAVDQAFKRGMRNIDIGVMQINMKYHGHRFKTLNEAFDPATNIQVAADILKQFSEDDIRLQIAKYHCPGSSCRKRALAYANKVFSRLNP</sequence>
<dbReference type="Gene3D" id="1.10.530.10">
    <property type="match status" value="1"/>
</dbReference>
<evidence type="ECO:0000313" key="3">
    <source>
        <dbReference type="Proteomes" id="UP000501726"/>
    </source>
</evidence>